<sequence>MNPFSVCKPCGNDFEMITANPLALALDPRQVADDALYRSKEPGRNASVLASTGV</sequence>
<accession>A0A0K6H4G3</accession>
<gene>
    <name evidence="1" type="ORF">Ga0061064_1315</name>
</gene>
<dbReference type="EMBL" id="CYHB01000003">
    <property type="protein sequence ID" value="CUA85796.1"/>
    <property type="molecule type" value="Genomic_DNA"/>
</dbReference>
<organism evidence="1 2">
    <name type="scientific">Pseudidiomarina woesei</name>
    <dbReference type="NCBI Taxonomy" id="1381080"/>
    <lineage>
        <taxon>Bacteria</taxon>
        <taxon>Pseudomonadati</taxon>
        <taxon>Pseudomonadota</taxon>
        <taxon>Gammaproteobacteria</taxon>
        <taxon>Alteromonadales</taxon>
        <taxon>Idiomarinaceae</taxon>
        <taxon>Pseudidiomarina</taxon>
    </lineage>
</organism>
<reference evidence="2" key="1">
    <citation type="submission" date="2015-08" db="EMBL/GenBank/DDBJ databases">
        <authorList>
            <person name="Varghese N."/>
        </authorList>
    </citation>
    <scope>NUCLEOTIDE SEQUENCE [LARGE SCALE GENOMIC DNA]</scope>
    <source>
        <strain evidence="2">DSM 27808</strain>
    </source>
</reference>
<name>A0A0K6H4G3_9GAMM</name>
<evidence type="ECO:0000313" key="1">
    <source>
        <dbReference type="EMBL" id="CUA85796.1"/>
    </source>
</evidence>
<dbReference type="AlphaFoldDB" id="A0A0K6H4G3"/>
<evidence type="ECO:0000313" key="2">
    <source>
        <dbReference type="Proteomes" id="UP000182598"/>
    </source>
</evidence>
<proteinExistence type="predicted"/>
<keyword evidence="2" id="KW-1185">Reference proteome</keyword>
<dbReference type="Proteomes" id="UP000182598">
    <property type="component" value="Unassembled WGS sequence"/>
</dbReference>
<protein>
    <submittedName>
        <fullName evidence="1">Uncharacterized protein</fullName>
    </submittedName>
</protein>